<dbReference type="InterPro" id="IPR007788">
    <property type="entry name" value="QCT"/>
</dbReference>
<proteinExistence type="predicted"/>
<dbReference type="PANTHER" id="PTHR31270">
    <property type="entry name" value="GLUTAMINYL-PEPTIDE CYCLOTRANSFERASE"/>
    <property type="match status" value="1"/>
</dbReference>
<reference evidence="1 2" key="4">
    <citation type="journal article" date="2020" name="PLoS ONE">
        <title>Taxonomic classification of strain PO100/5 shows a broader geographic distribution and genetic markers of the recently described Corynebacterium silvaticum.</title>
        <authorList>
            <person name="Viana M.V.C."/>
            <person name="Profeta R."/>
            <person name="da Silva A.L."/>
            <person name="Hurtado R."/>
            <person name="Cerqueira J.C."/>
            <person name="Ribeiro B.F.S."/>
            <person name="Almeida M.O."/>
            <person name="Morais-Rodrigues F."/>
            <person name="Soares S.C."/>
            <person name="Oliveira M."/>
            <person name="Tavares L."/>
            <person name="Figueiredo H."/>
            <person name="Wattam A.R."/>
            <person name="Barh D."/>
            <person name="Ghosh P."/>
            <person name="Silva A."/>
            <person name="Azevedo V."/>
        </authorList>
    </citation>
    <scope>NUCLEOTIDE SEQUENCE [LARGE SCALE GENOMIC DNA]</scope>
    <source>
        <strain evidence="1 2">PO100/5</strain>
    </source>
</reference>
<accession>A0A7Y4LH66</accession>
<dbReference type="GeneID" id="75007392"/>
<dbReference type="GO" id="GO:0016603">
    <property type="term" value="F:glutaminyl-peptide cyclotransferase activity"/>
    <property type="evidence" value="ECO:0007669"/>
    <property type="project" value="InterPro"/>
</dbReference>
<dbReference type="Pfam" id="PF05096">
    <property type="entry name" value="Glu_cyclase_2"/>
    <property type="match status" value="1"/>
</dbReference>
<reference evidence="1 2" key="1">
    <citation type="journal article" date="2014" name="BMC Vet. Res.">
        <title>First report of Corynebacterium pseudotuberculosis from caseous lymphadenitis lesions in Black Alentejano pig (Sus scrofa domesticus).</title>
        <authorList>
            <person name="Oliveira M."/>
            <person name="Barroco C."/>
            <person name="Mottola C."/>
            <person name="Santos R."/>
            <person name="Lemsaddek A."/>
            <person name="Tavares L."/>
            <person name="Semedo-Lemsaddek T."/>
        </authorList>
    </citation>
    <scope>NUCLEOTIDE SEQUENCE [LARGE SCALE GENOMIC DNA]</scope>
    <source>
        <strain evidence="1 2">PO100/5</strain>
    </source>
</reference>
<reference evidence="1 2" key="2">
    <citation type="journal article" date="2020" name="Antonie Van Leeuwenhoek">
        <title>Phylogenomic characterisation of a novel corynebacterial species pathogenic to animals.</title>
        <authorList>
            <person name="Moller J."/>
            <person name="Musella L."/>
            <person name="Melnikov V."/>
            <person name="Geissdorfer W."/>
            <person name="Burkovski A."/>
            <person name="Sangal V."/>
        </authorList>
    </citation>
    <scope>NUCLEOTIDE SEQUENCE [LARGE SCALE GENOMIC DNA]</scope>
    <source>
        <strain evidence="1 2">PO100/5</strain>
    </source>
</reference>
<organism evidence="1 2">
    <name type="scientific">Corynebacterium silvaticum</name>
    <dbReference type="NCBI Taxonomy" id="2320431"/>
    <lineage>
        <taxon>Bacteria</taxon>
        <taxon>Bacillati</taxon>
        <taxon>Actinomycetota</taxon>
        <taxon>Actinomycetes</taxon>
        <taxon>Mycobacteriales</taxon>
        <taxon>Corynebacteriaceae</taxon>
        <taxon>Corynebacterium</taxon>
    </lineage>
</organism>
<dbReference type="KEGG" id="csil:CBE74_03790"/>
<dbReference type="PANTHER" id="PTHR31270:SF1">
    <property type="entry name" value="GLUTAMINYL-PEPTIDE CYCLOTRANSFERASE"/>
    <property type="match status" value="1"/>
</dbReference>
<keyword evidence="2" id="KW-1185">Reference proteome</keyword>
<dbReference type="EMBL" id="CP021417">
    <property type="protein sequence ID" value="ARU45765.1"/>
    <property type="molecule type" value="Genomic_DNA"/>
</dbReference>
<dbReference type="Proteomes" id="UP000195652">
    <property type="component" value="Chromosome"/>
</dbReference>
<dbReference type="InterPro" id="IPR011044">
    <property type="entry name" value="Quino_amine_DH_bsu"/>
</dbReference>
<sequence length="318" mass="35167">MRLHRFTCTMKVLNPLLILLQRSHLPRRDTPTMKVFSVGLLSIALGVTSCASPAEVSQPTQEPLERPLELQAEIISRHDFDSRSFTQGLEMDGDSLIVGTGGYGTSSIYRTSVDNIQTTRKQLPDSFFGEGITVTKTDPTKDSSRKIWQLTWKNNVAIQRDPESLEETARATYPGEGWGLCAFSDRLIMSDGTSSLRVLDPLTFEEIKRISVRVSNAQGQAIPVEGLNELECVPAGSGAQTDTVYANKFLSTEILGIDVTSGVVRERIDASPIPNNAQPDIDNVLNGIAHIPGTDNFYITGKRWPDLYRVRFLQRVSP</sequence>
<gene>
    <name evidence="1" type="ORF">CBE74_03790</name>
</gene>
<reference evidence="1 2" key="3">
    <citation type="journal article" date="2020" name="Int. J. Syst. Evol. Microbiol.">
        <title>Corynebacterium silvaticum sp. nov., a unique group of NTTB corynebacteria in wild boar and roe deer.</title>
        <authorList>
            <person name="Dangel A."/>
            <person name="Berger A."/>
            <person name="Rau J."/>
            <person name="Eisenberg T."/>
            <person name="Kampfer P."/>
            <person name="Margos G."/>
            <person name="Contzen M."/>
            <person name="Busse H.J."/>
            <person name="Konrad R."/>
            <person name="Peters M."/>
            <person name="Sting R."/>
            <person name="Sing A."/>
        </authorList>
    </citation>
    <scope>NUCLEOTIDE SEQUENCE [LARGE SCALE GENOMIC DNA]</scope>
    <source>
        <strain evidence="1 2">PO100/5</strain>
    </source>
</reference>
<dbReference type="OrthoDB" id="9783700at2"/>
<evidence type="ECO:0000313" key="1">
    <source>
        <dbReference type="EMBL" id="ARU45765.1"/>
    </source>
</evidence>
<dbReference type="RefSeq" id="WP_087453603.1">
    <property type="nucleotide sequence ID" value="NZ_CP021417.2"/>
</dbReference>
<dbReference type="AlphaFoldDB" id="A0A7Y4LH66"/>
<protein>
    <submittedName>
        <fullName evidence="1">Glutaminyl-peptide cyclotransferase</fullName>
    </submittedName>
</protein>
<evidence type="ECO:0000313" key="2">
    <source>
        <dbReference type="Proteomes" id="UP000195652"/>
    </source>
</evidence>
<name>A0A7Y4LH66_9CORY</name>
<dbReference type="SUPFAM" id="SSF50969">
    <property type="entry name" value="YVTN repeat-like/Quinoprotein amine dehydrogenase"/>
    <property type="match status" value="1"/>
</dbReference>